<dbReference type="InterPro" id="IPR036259">
    <property type="entry name" value="MFS_trans_sf"/>
</dbReference>
<feature type="transmembrane region" description="Helical" evidence="5">
    <location>
        <begin position="132"/>
        <end position="150"/>
    </location>
</feature>
<dbReference type="EMBL" id="JBBWUH010000007">
    <property type="protein sequence ID" value="KAK8162142.1"/>
    <property type="molecule type" value="Genomic_DNA"/>
</dbReference>
<organism evidence="7 8">
    <name type="scientific">Phyllosticta citrichinensis</name>
    <dbReference type="NCBI Taxonomy" id="1130410"/>
    <lineage>
        <taxon>Eukaryota</taxon>
        <taxon>Fungi</taxon>
        <taxon>Dikarya</taxon>
        <taxon>Ascomycota</taxon>
        <taxon>Pezizomycotina</taxon>
        <taxon>Dothideomycetes</taxon>
        <taxon>Dothideomycetes incertae sedis</taxon>
        <taxon>Botryosphaeriales</taxon>
        <taxon>Phyllostictaceae</taxon>
        <taxon>Phyllosticta</taxon>
    </lineage>
</organism>
<feature type="transmembrane region" description="Helical" evidence="5">
    <location>
        <begin position="61"/>
        <end position="81"/>
    </location>
</feature>
<dbReference type="PROSITE" id="PS50850">
    <property type="entry name" value="MFS"/>
    <property type="match status" value="1"/>
</dbReference>
<keyword evidence="4 5" id="KW-0472">Membrane</keyword>
<evidence type="ECO:0000256" key="4">
    <source>
        <dbReference type="ARBA" id="ARBA00023136"/>
    </source>
</evidence>
<feature type="transmembrane region" description="Helical" evidence="5">
    <location>
        <begin position="102"/>
        <end position="120"/>
    </location>
</feature>
<feature type="transmembrane region" description="Helical" evidence="5">
    <location>
        <begin position="294"/>
        <end position="319"/>
    </location>
</feature>
<dbReference type="SUPFAM" id="SSF103473">
    <property type="entry name" value="MFS general substrate transporter"/>
    <property type="match status" value="1"/>
</dbReference>
<keyword evidence="8" id="KW-1185">Reference proteome</keyword>
<keyword evidence="3 5" id="KW-1133">Transmembrane helix</keyword>
<reference evidence="7 8" key="1">
    <citation type="journal article" date="2022" name="G3 (Bethesda)">
        <title>Enemy or ally: a genomic approach to elucidate the lifestyle of Phyllosticta citrichinaensis.</title>
        <authorList>
            <person name="Buijs V.A."/>
            <person name="Groenewald J.Z."/>
            <person name="Haridas S."/>
            <person name="LaButti K.M."/>
            <person name="Lipzen A."/>
            <person name="Martin F.M."/>
            <person name="Barry K."/>
            <person name="Grigoriev I.V."/>
            <person name="Crous P.W."/>
            <person name="Seidl M.F."/>
        </authorList>
    </citation>
    <scope>NUCLEOTIDE SEQUENCE [LARGE SCALE GENOMIC DNA]</scope>
    <source>
        <strain evidence="7 8">CBS 129764</strain>
    </source>
</reference>
<feature type="transmembrane region" description="Helical" evidence="5">
    <location>
        <begin position="435"/>
        <end position="456"/>
    </location>
</feature>
<evidence type="ECO:0000313" key="7">
    <source>
        <dbReference type="EMBL" id="KAK8162142.1"/>
    </source>
</evidence>
<feature type="transmembrane region" description="Helical" evidence="5">
    <location>
        <begin position="331"/>
        <end position="354"/>
    </location>
</feature>
<dbReference type="InterPro" id="IPR020846">
    <property type="entry name" value="MFS_dom"/>
</dbReference>
<evidence type="ECO:0000256" key="5">
    <source>
        <dbReference type="SAM" id="Phobius"/>
    </source>
</evidence>
<evidence type="ECO:0000259" key="6">
    <source>
        <dbReference type="PROSITE" id="PS50850"/>
    </source>
</evidence>
<dbReference type="Gene3D" id="1.20.1250.20">
    <property type="entry name" value="MFS general substrate transporter like domains"/>
    <property type="match status" value="1"/>
</dbReference>
<dbReference type="PANTHER" id="PTHR23502:SF181">
    <property type="entry name" value="MAJOR FACILITATOR SUPERFAMILY (MFS) PROFILE DOMAIN-CONTAINING PROTEIN"/>
    <property type="match status" value="1"/>
</dbReference>
<dbReference type="Pfam" id="PF07690">
    <property type="entry name" value="MFS_1"/>
    <property type="match status" value="1"/>
</dbReference>
<name>A0ABR1XPJ6_9PEZI</name>
<feature type="transmembrane region" description="Helical" evidence="5">
    <location>
        <begin position="375"/>
        <end position="394"/>
    </location>
</feature>
<comment type="caution">
    <text evidence="7">The sequence shown here is derived from an EMBL/GenBank/DDBJ whole genome shotgun (WGS) entry which is preliminary data.</text>
</comment>
<feature type="transmembrane region" description="Helical" evidence="5">
    <location>
        <begin position="468"/>
        <end position="489"/>
    </location>
</feature>
<dbReference type="PANTHER" id="PTHR23502">
    <property type="entry name" value="MAJOR FACILITATOR SUPERFAMILY"/>
    <property type="match status" value="1"/>
</dbReference>
<dbReference type="InterPro" id="IPR011701">
    <property type="entry name" value="MFS"/>
</dbReference>
<comment type="subcellular location">
    <subcellularLocation>
        <location evidence="1">Membrane</location>
        <topology evidence="1">Multi-pass membrane protein</topology>
    </subcellularLocation>
</comment>
<protein>
    <submittedName>
        <fullName evidence="7">Major facilitator superfamily domain-containing protein</fullName>
    </submittedName>
</protein>
<feature type="transmembrane region" description="Helical" evidence="5">
    <location>
        <begin position="220"/>
        <end position="238"/>
    </location>
</feature>
<accession>A0ABR1XPJ6</accession>
<evidence type="ECO:0000256" key="2">
    <source>
        <dbReference type="ARBA" id="ARBA00022692"/>
    </source>
</evidence>
<gene>
    <name evidence="7" type="ORF">IWX90DRAFT_290358</name>
</gene>
<evidence type="ECO:0000313" key="8">
    <source>
        <dbReference type="Proteomes" id="UP001456524"/>
    </source>
</evidence>
<feature type="transmembrane region" description="Helical" evidence="5">
    <location>
        <begin position="406"/>
        <end position="428"/>
    </location>
</feature>
<proteinExistence type="predicted"/>
<sequence length="507" mass="55461">MVPENPQCRSLDGEKSFADYTACVHNLPHVDEQALKLDKHGIPLSPQPSADPKDPLNWPKWLKWVVLVQISALSFTTYLSASMVSPAFVPLSRYLHRGLSDTAYTTSIVLATTGVSPFFWNPLSNVLGRRPIWLLCLLGSAAMSTASGAARNYEVLLALRALAGIFTGIPQALGSPTVCDMFFAHERGFYMGLYAVSSIAGAHAAPVLGGFVARAGGWRWTFYGAAVGFGALLLPFVLSVPETLFSRSPAALTLAQHRSWRENLLMRVRPGAGEKRLAVVDFVRAWQMLKYPSVLLPALYLAVSLGYGSIIFILSGPAIFSSLYGFAPYQIGMLVGLSLTLGNLAGEMFAGGFCDWVSESRALQRGGKRRAEDRLLAILPGTILTPAGLILEGVCIQRRTHWSGPALGIAISSVGFQIVTTVVFTYTAECYKSQAAHTGTIINFFRDMFGFCVAFYDLKMGEMLGFQTAWTILAMINVAFFFPVLILFWKGEQWRERLGPPKFDQDL</sequence>
<feature type="domain" description="Major facilitator superfamily (MFS) profile" evidence="6">
    <location>
        <begin position="66"/>
        <end position="492"/>
    </location>
</feature>
<keyword evidence="2 5" id="KW-0812">Transmembrane</keyword>
<evidence type="ECO:0000256" key="1">
    <source>
        <dbReference type="ARBA" id="ARBA00004141"/>
    </source>
</evidence>
<dbReference type="Proteomes" id="UP001456524">
    <property type="component" value="Unassembled WGS sequence"/>
</dbReference>
<evidence type="ECO:0000256" key="3">
    <source>
        <dbReference type="ARBA" id="ARBA00022989"/>
    </source>
</evidence>
<feature type="transmembrane region" description="Helical" evidence="5">
    <location>
        <begin position="191"/>
        <end position="214"/>
    </location>
</feature>